<evidence type="ECO:0000256" key="2">
    <source>
        <dbReference type="SAM" id="Phobius"/>
    </source>
</evidence>
<dbReference type="Proteomes" id="UP000008064">
    <property type="component" value="Unassembled WGS sequence"/>
</dbReference>
<dbReference type="EMBL" id="GL945437">
    <property type="protein sequence ID" value="EGO22597.1"/>
    <property type="molecule type" value="Genomic_DNA"/>
</dbReference>
<gene>
    <name evidence="4" type="ORF">SERLADRAFT_440611</name>
</gene>
<dbReference type="HOGENOM" id="CLU_880445_0_0_1"/>
<feature type="compositionally biased region" description="Basic and acidic residues" evidence="1">
    <location>
        <begin position="30"/>
        <end position="39"/>
    </location>
</feature>
<evidence type="ECO:0000313" key="4">
    <source>
        <dbReference type="EMBL" id="EGO22597.1"/>
    </source>
</evidence>
<keyword evidence="2" id="KW-1133">Transmembrane helix</keyword>
<accession>F8P366</accession>
<feature type="transmembrane region" description="Helical" evidence="2">
    <location>
        <begin position="209"/>
        <end position="230"/>
    </location>
</feature>
<name>F8P366_SERL9</name>
<dbReference type="RefSeq" id="XP_007321135.1">
    <property type="nucleotide sequence ID" value="XM_007321073.1"/>
</dbReference>
<organism>
    <name type="scientific">Serpula lacrymans var. lacrymans (strain S7.9)</name>
    <name type="common">Dry rot fungus</name>
    <dbReference type="NCBI Taxonomy" id="578457"/>
    <lineage>
        <taxon>Eukaryota</taxon>
        <taxon>Fungi</taxon>
        <taxon>Dikarya</taxon>
        <taxon>Basidiomycota</taxon>
        <taxon>Agaricomycotina</taxon>
        <taxon>Agaricomycetes</taxon>
        <taxon>Agaricomycetidae</taxon>
        <taxon>Boletales</taxon>
        <taxon>Coniophorineae</taxon>
        <taxon>Serpulaceae</taxon>
        <taxon>Serpula</taxon>
    </lineage>
</organism>
<feature type="transmembrane region" description="Helical" evidence="2">
    <location>
        <begin position="250"/>
        <end position="270"/>
    </location>
</feature>
<feature type="transmembrane region" description="Helical" evidence="2">
    <location>
        <begin position="177"/>
        <end position="197"/>
    </location>
</feature>
<keyword evidence="2" id="KW-0472">Membrane</keyword>
<proteinExistence type="predicted"/>
<dbReference type="Pfam" id="PF20151">
    <property type="entry name" value="DUF6533"/>
    <property type="match status" value="1"/>
</dbReference>
<sequence length="316" mass="35419">MFSQLQLPEAPNGDESKKQNYAMRSARTLSDSELRRHPEQQWGSKMEILSVRPCAESEYSHRAALFLHPHHRRGQIMSVPLDLLEKTSISNPELLWITQCACVASLTLVLWEMLINLGDESSLIWPRSHGSYLTIMVKWAYLFSRYFAIAVQIANINVIFTFARAAPVAADTCKSFYIYQGCSVEALLLAFDFALLARVHALYGQKKRYTIIGLAAILVELMTMFISGFSAIPNVPYNQDCLVMSTPTSVVYFVLGVGFSQCVILGMTYYKKIELERGSGGGRIPVLWIVVRDGALAFTVMASQSFDFALTVRDCV</sequence>
<dbReference type="GeneID" id="18815399"/>
<dbReference type="InterPro" id="IPR045340">
    <property type="entry name" value="DUF6533"/>
</dbReference>
<keyword evidence="2" id="KW-0812">Transmembrane</keyword>
<feature type="domain" description="DUF6533" evidence="3">
    <location>
        <begin position="100"/>
        <end position="149"/>
    </location>
</feature>
<evidence type="ECO:0000259" key="3">
    <source>
        <dbReference type="Pfam" id="PF20151"/>
    </source>
</evidence>
<reference evidence="4" key="1">
    <citation type="submission" date="2011-04" db="EMBL/GenBank/DDBJ databases">
        <title>Evolution of plant cell wall degrading machinery underlies the functional diversity of forest fungi.</title>
        <authorList>
            <consortium name="US DOE Joint Genome Institute (JGI-PGF)"/>
            <person name="Eastwood D.C."/>
            <person name="Floudas D."/>
            <person name="Binder M."/>
            <person name="Majcherczyk A."/>
            <person name="Schneider P."/>
            <person name="Aerts A."/>
            <person name="Asiegbu F.O."/>
            <person name="Baker S.E."/>
            <person name="Barry K."/>
            <person name="Bendiksby M."/>
            <person name="Blumentritt M."/>
            <person name="Coutinho P.M."/>
            <person name="Cullen D."/>
            <person name="Cullen D."/>
            <person name="Gathman A."/>
            <person name="Goodell B."/>
            <person name="Henrissat B."/>
            <person name="Ihrmark K."/>
            <person name="Kauserud H."/>
            <person name="Kohler A."/>
            <person name="LaButti K."/>
            <person name="Lapidus A."/>
            <person name="Lavin J.L."/>
            <person name="Lee Y.-H."/>
            <person name="Lindquist E."/>
            <person name="Lilly W."/>
            <person name="Lucas S."/>
            <person name="Morin E."/>
            <person name="Murat C."/>
            <person name="Oguiza J.A."/>
            <person name="Park J."/>
            <person name="Pisabarro A.G."/>
            <person name="Riley R."/>
            <person name="Rosling A."/>
            <person name="Salamov A."/>
            <person name="Schmidt O."/>
            <person name="Schmutz J."/>
            <person name="Skrede I."/>
            <person name="Stenlid J."/>
            <person name="Wiebenga A."/>
            <person name="Xie X."/>
            <person name="Kues U."/>
            <person name="Hibbett D.S."/>
            <person name="Hoffmeister D."/>
            <person name="Hogberg N."/>
            <person name="Martin F."/>
            <person name="Grigoriev I.V."/>
            <person name="Watkinson S.C."/>
        </authorList>
    </citation>
    <scope>NUCLEOTIDE SEQUENCE</scope>
    <source>
        <strain evidence="4">S7.9</strain>
    </source>
</reference>
<feature type="transmembrane region" description="Helical" evidence="2">
    <location>
        <begin position="139"/>
        <end position="165"/>
    </location>
</feature>
<dbReference type="AlphaFoldDB" id="F8P366"/>
<dbReference type="OrthoDB" id="2673077at2759"/>
<feature type="region of interest" description="Disordered" evidence="1">
    <location>
        <begin position="1"/>
        <end position="39"/>
    </location>
</feature>
<dbReference type="KEGG" id="sla:SERLADRAFT_440611"/>
<evidence type="ECO:0000256" key="1">
    <source>
        <dbReference type="SAM" id="MobiDB-lite"/>
    </source>
</evidence>
<protein>
    <recommendedName>
        <fullName evidence="3">DUF6533 domain-containing protein</fullName>
    </recommendedName>
</protein>